<reference evidence="1 3" key="1">
    <citation type="submission" date="2023-10" db="EMBL/GenBank/DDBJ databases">
        <title>Screening of Alkalihalobacillus lindianensis BZ-TG-R113 and Its Alleviation of Salt Stress on Rapeseed Growth.</title>
        <authorList>
            <person name="Zhao B."/>
            <person name="Guo T."/>
        </authorList>
    </citation>
    <scope>NUCLEOTIDE SEQUENCE [LARGE SCALE GENOMIC DNA]</scope>
    <source>
        <strain evidence="1 3">BZ-TG-R113</strain>
    </source>
</reference>
<dbReference type="Proteomes" id="UP001287282">
    <property type="component" value="Unassembled WGS sequence"/>
</dbReference>
<gene>
    <name evidence="1" type="ORF">RYX56_05205</name>
    <name evidence="2" type="ORF">RYX56_05545</name>
</gene>
<keyword evidence="3" id="KW-1185">Reference proteome</keyword>
<dbReference type="EMBL" id="JAWJBA010000001">
    <property type="protein sequence ID" value="MDV2683772.1"/>
    <property type="molecule type" value="Genomic_DNA"/>
</dbReference>
<dbReference type="RefSeq" id="WP_317121067.1">
    <property type="nucleotide sequence ID" value="NZ_JAWJBA010000001.1"/>
</dbReference>
<proteinExistence type="predicted"/>
<evidence type="ECO:0000313" key="2">
    <source>
        <dbReference type="EMBL" id="MDV2683838.1"/>
    </source>
</evidence>
<accession>A0ABU3X7B7</accession>
<comment type="caution">
    <text evidence="1">The sequence shown here is derived from an EMBL/GenBank/DDBJ whole genome shotgun (WGS) entry which is preliminary data.</text>
</comment>
<evidence type="ECO:0000313" key="1">
    <source>
        <dbReference type="EMBL" id="MDV2683772.1"/>
    </source>
</evidence>
<protein>
    <submittedName>
        <fullName evidence="1">Uncharacterized protein</fullName>
    </submittedName>
</protein>
<dbReference type="EMBL" id="JAWJBA010000001">
    <property type="protein sequence ID" value="MDV2683838.1"/>
    <property type="molecule type" value="Genomic_DNA"/>
</dbReference>
<evidence type="ECO:0000313" key="3">
    <source>
        <dbReference type="Proteomes" id="UP001287282"/>
    </source>
</evidence>
<organism evidence="1 3">
    <name type="scientific">Alkalihalophilus lindianensis</name>
    <dbReference type="NCBI Taxonomy" id="1630542"/>
    <lineage>
        <taxon>Bacteria</taxon>
        <taxon>Bacillati</taxon>
        <taxon>Bacillota</taxon>
        <taxon>Bacilli</taxon>
        <taxon>Bacillales</taxon>
        <taxon>Bacillaceae</taxon>
        <taxon>Alkalihalophilus</taxon>
    </lineage>
</organism>
<sequence>MKLSEMLKALEDGKRVRNTAWPTDHFWEMESARIVSVGDGKKMYPKYHLNDLFDYGCWEVVPKYVSFTDAMKAFEQGKQVAISISGHYVTFNKADKVQLKHNFIGEFTFRELVENKWVIEE</sequence>
<name>A0ABU3X7B7_9BACI</name>